<dbReference type="EMBL" id="BNBO01000001">
    <property type="protein sequence ID" value="GHH59306.1"/>
    <property type="molecule type" value="Genomic_DNA"/>
</dbReference>
<name>A0A919FAV0_9ACTN</name>
<reference evidence="2" key="2">
    <citation type="submission" date="2020-09" db="EMBL/GenBank/DDBJ databases">
        <authorList>
            <person name="Sun Q."/>
            <person name="Ohkuma M."/>
        </authorList>
    </citation>
    <scope>NUCLEOTIDE SEQUENCE</scope>
    <source>
        <strain evidence="2">JCM 4646</strain>
    </source>
</reference>
<comment type="caution">
    <text evidence="2">The sequence shown here is derived from an EMBL/GenBank/DDBJ whole genome shotgun (WGS) entry which is preliminary data.</text>
</comment>
<organism evidence="2 3">
    <name type="scientific">Kitasatospora indigofera</name>
    <dbReference type="NCBI Taxonomy" id="67307"/>
    <lineage>
        <taxon>Bacteria</taxon>
        <taxon>Bacillati</taxon>
        <taxon>Actinomycetota</taxon>
        <taxon>Actinomycetes</taxon>
        <taxon>Kitasatosporales</taxon>
        <taxon>Streptomycetaceae</taxon>
        <taxon>Kitasatospora</taxon>
    </lineage>
</organism>
<evidence type="ECO:0000313" key="3">
    <source>
        <dbReference type="Proteomes" id="UP000617734"/>
    </source>
</evidence>
<evidence type="ECO:0000313" key="2">
    <source>
        <dbReference type="EMBL" id="GHH59306.1"/>
    </source>
</evidence>
<protein>
    <submittedName>
        <fullName evidence="2">Uncharacterized protein</fullName>
    </submittedName>
</protein>
<accession>A0A919FAV0</accession>
<reference evidence="2" key="1">
    <citation type="journal article" date="2014" name="Int. J. Syst. Evol. Microbiol.">
        <title>Complete genome sequence of Corynebacterium casei LMG S-19264T (=DSM 44701T), isolated from a smear-ripened cheese.</title>
        <authorList>
            <consortium name="US DOE Joint Genome Institute (JGI-PGF)"/>
            <person name="Walter F."/>
            <person name="Albersmeier A."/>
            <person name="Kalinowski J."/>
            <person name="Ruckert C."/>
        </authorList>
    </citation>
    <scope>NUCLEOTIDE SEQUENCE</scope>
    <source>
        <strain evidence="2">JCM 4646</strain>
    </source>
</reference>
<dbReference type="AlphaFoldDB" id="A0A919FAV0"/>
<keyword evidence="3" id="KW-1185">Reference proteome</keyword>
<evidence type="ECO:0000256" key="1">
    <source>
        <dbReference type="SAM" id="MobiDB-lite"/>
    </source>
</evidence>
<gene>
    <name evidence="2" type="ORF">GCM10018781_02280</name>
</gene>
<sequence length="69" mass="7233">MGKRPVVWSPTQVSRSCVRTRRGGGRSAAATHRNAASTPGGPGRTCIADLTAVKTRWGLSVDGREAEAL</sequence>
<dbReference type="Proteomes" id="UP000617734">
    <property type="component" value="Unassembled WGS sequence"/>
</dbReference>
<proteinExistence type="predicted"/>
<feature type="region of interest" description="Disordered" evidence="1">
    <location>
        <begin position="1"/>
        <end position="43"/>
    </location>
</feature>